<dbReference type="FunFam" id="2.40.30.10:FF:000351">
    <property type="entry name" value="Ribosomal protein L3"/>
    <property type="match status" value="1"/>
</dbReference>
<protein>
    <submittedName>
        <fullName evidence="4">Uncharacterized protein</fullName>
    </submittedName>
</protein>
<dbReference type="Proteomes" id="UP000250572">
    <property type="component" value="Unassembled WGS sequence"/>
</dbReference>
<dbReference type="GO" id="GO:0003723">
    <property type="term" value="F:RNA binding"/>
    <property type="evidence" value="ECO:0007669"/>
    <property type="project" value="TreeGrafter"/>
</dbReference>
<dbReference type="EMBL" id="NHOQ01002164">
    <property type="protein sequence ID" value="PWA19222.1"/>
    <property type="molecule type" value="Genomic_DNA"/>
</dbReference>
<dbReference type="AlphaFoldDB" id="A0A315V8S6"/>
<reference evidence="4 5" key="1">
    <citation type="journal article" date="2018" name="G3 (Bethesda)">
        <title>A High-Quality Reference Genome for the Invasive Mosquitofish Gambusia affinis Using a Chicago Library.</title>
        <authorList>
            <person name="Hoffberg S.L."/>
            <person name="Troendle N.J."/>
            <person name="Glenn T.C."/>
            <person name="Mahmud O."/>
            <person name="Louha S."/>
            <person name="Chalopin D."/>
            <person name="Bennetzen J.L."/>
            <person name="Mauricio R."/>
        </authorList>
    </citation>
    <scope>NUCLEOTIDE SEQUENCE [LARGE SCALE GENOMIC DNA]</scope>
    <source>
        <strain evidence="4">NE01/NJP1002.9</strain>
        <tissue evidence="4">Muscle</tissue>
    </source>
</reference>
<dbReference type="Gene3D" id="2.40.30.10">
    <property type="entry name" value="Translation factors"/>
    <property type="match status" value="1"/>
</dbReference>
<proteinExistence type="inferred from homology"/>
<dbReference type="InterPro" id="IPR009000">
    <property type="entry name" value="Transl_B-barrel_sf"/>
</dbReference>
<dbReference type="GO" id="GO:0006412">
    <property type="term" value="P:translation"/>
    <property type="evidence" value="ECO:0007669"/>
    <property type="project" value="InterPro"/>
</dbReference>
<evidence type="ECO:0000313" key="5">
    <source>
        <dbReference type="Proteomes" id="UP000250572"/>
    </source>
</evidence>
<comment type="caution">
    <text evidence="4">The sequence shown here is derived from an EMBL/GenBank/DDBJ whole genome shotgun (WGS) entry which is preliminary data.</text>
</comment>
<dbReference type="PANTHER" id="PTHR11363">
    <property type="entry name" value="60S RIBOSOMAL PROTEIN L3-RELATED"/>
    <property type="match status" value="1"/>
</dbReference>
<dbReference type="GO" id="GO:0022625">
    <property type="term" value="C:cytosolic large ribosomal subunit"/>
    <property type="evidence" value="ECO:0007669"/>
    <property type="project" value="TreeGrafter"/>
</dbReference>
<gene>
    <name evidence="4" type="ORF">CCH79_00014622</name>
</gene>
<evidence type="ECO:0000256" key="2">
    <source>
        <dbReference type="ARBA" id="ARBA00022980"/>
    </source>
</evidence>
<keyword evidence="2" id="KW-0689">Ribosomal protein</keyword>
<evidence type="ECO:0000256" key="1">
    <source>
        <dbReference type="ARBA" id="ARBA00006540"/>
    </source>
</evidence>
<accession>A0A315V8S6</accession>
<evidence type="ECO:0000313" key="4">
    <source>
        <dbReference type="EMBL" id="PWA19222.1"/>
    </source>
</evidence>
<dbReference type="PANTHER" id="PTHR11363:SF7">
    <property type="entry name" value="RIBOSOMAL PROTEIN UL3-LIKE"/>
    <property type="match status" value="1"/>
</dbReference>
<name>A0A315V8S6_GAMAF</name>
<comment type="similarity">
    <text evidence="1">Belongs to the universal ribosomal protein uL3 family.</text>
</comment>
<dbReference type="SUPFAM" id="SSF50447">
    <property type="entry name" value="Translation proteins"/>
    <property type="match status" value="1"/>
</dbReference>
<sequence>MISKYTHRAPKKLPRKTHKGLRKVACIGAWHPARVAFTIARAGQKGYQHRTEINKKIFRIGRGIHIQDGKVVRNNASTSYDLSQKTIIPMGGFPCYGEVNNDFVMVKGCVVGAKKRVLTLRNSLLTLTSRRAKETIELKFIDTTSKFSHGRFQTAQEKRAFMGPLKKDPLKTMLLPLSEEA</sequence>
<keyword evidence="3" id="KW-0687">Ribonucleoprotein</keyword>
<dbReference type="Pfam" id="PF00297">
    <property type="entry name" value="Ribosomal_L3"/>
    <property type="match status" value="1"/>
</dbReference>
<organism evidence="4 5">
    <name type="scientific">Gambusia affinis</name>
    <name type="common">Western mosquitofish</name>
    <name type="synonym">Heterandria affinis</name>
    <dbReference type="NCBI Taxonomy" id="33528"/>
    <lineage>
        <taxon>Eukaryota</taxon>
        <taxon>Metazoa</taxon>
        <taxon>Chordata</taxon>
        <taxon>Craniata</taxon>
        <taxon>Vertebrata</taxon>
        <taxon>Euteleostomi</taxon>
        <taxon>Actinopterygii</taxon>
        <taxon>Neopterygii</taxon>
        <taxon>Teleostei</taxon>
        <taxon>Neoteleostei</taxon>
        <taxon>Acanthomorphata</taxon>
        <taxon>Ovalentaria</taxon>
        <taxon>Atherinomorphae</taxon>
        <taxon>Cyprinodontiformes</taxon>
        <taxon>Poeciliidae</taxon>
        <taxon>Poeciliinae</taxon>
        <taxon>Gambusia</taxon>
    </lineage>
</organism>
<keyword evidence="5" id="KW-1185">Reference proteome</keyword>
<dbReference type="STRING" id="33528.ENSGAFP00000029945"/>
<dbReference type="InterPro" id="IPR045077">
    <property type="entry name" value="L3_arc_euk"/>
</dbReference>
<dbReference type="GO" id="GO:0003735">
    <property type="term" value="F:structural constituent of ribosome"/>
    <property type="evidence" value="ECO:0007669"/>
    <property type="project" value="InterPro"/>
</dbReference>
<evidence type="ECO:0000256" key="3">
    <source>
        <dbReference type="ARBA" id="ARBA00023274"/>
    </source>
</evidence>
<dbReference type="InterPro" id="IPR000597">
    <property type="entry name" value="Ribosomal_uL3"/>
</dbReference>